<dbReference type="Proteomes" id="UP000314983">
    <property type="component" value="Chromosome 20"/>
</dbReference>
<accession>A0AAY5F2M1</accession>
<protein>
    <submittedName>
        <fullName evidence="1">Uncharacterized protein</fullName>
    </submittedName>
</protein>
<name>A0AAY5F2M1_ELEEL</name>
<reference evidence="1" key="3">
    <citation type="submission" date="2025-09" db="UniProtKB">
        <authorList>
            <consortium name="Ensembl"/>
        </authorList>
    </citation>
    <scope>IDENTIFICATION</scope>
</reference>
<sequence length="96" mass="11152">MTLYTFTIFTFLVWLMVCLGRYDSLLCYFDFSVQHQVHPAEQLIIWINTQFVSGAAQFTLKRLLQSAGKGHTEAIGQAVSTFQYVAFCYFRQSDYE</sequence>
<reference evidence="1" key="2">
    <citation type="submission" date="2025-08" db="UniProtKB">
        <authorList>
            <consortium name="Ensembl"/>
        </authorList>
    </citation>
    <scope>IDENTIFICATION</scope>
</reference>
<organism evidence="1 2">
    <name type="scientific">Electrophorus electricus</name>
    <name type="common">Electric eel</name>
    <name type="synonym">Gymnotus electricus</name>
    <dbReference type="NCBI Taxonomy" id="8005"/>
    <lineage>
        <taxon>Eukaryota</taxon>
        <taxon>Metazoa</taxon>
        <taxon>Chordata</taxon>
        <taxon>Craniata</taxon>
        <taxon>Vertebrata</taxon>
        <taxon>Euteleostomi</taxon>
        <taxon>Actinopterygii</taxon>
        <taxon>Neopterygii</taxon>
        <taxon>Teleostei</taxon>
        <taxon>Ostariophysi</taxon>
        <taxon>Gymnotiformes</taxon>
        <taxon>Gymnotoidei</taxon>
        <taxon>Gymnotidae</taxon>
        <taxon>Electrophorus</taxon>
    </lineage>
</organism>
<dbReference type="Ensembl" id="ENSEEET00000053636.1">
    <property type="protein sequence ID" value="ENSEEEP00000063296.1"/>
    <property type="gene ID" value="ENSEEEG00000026789.1"/>
</dbReference>
<evidence type="ECO:0000313" key="1">
    <source>
        <dbReference type="Ensembl" id="ENSEEEP00000063296.1"/>
    </source>
</evidence>
<proteinExistence type="predicted"/>
<reference evidence="1 2" key="1">
    <citation type="submission" date="2020-05" db="EMBL/GenBank/DDBJ databases">
        <title>Electrophorus electricus (electric eel) genome, fEleEle1, primary haplotype.</title>
        <authorList>
            <person name="Myers G."/>
            <person name="Meyer A."/>
            <person name="Fedrigo O."/>
            <person name="Formenti G."/>
            <person name="Rhie A."/>
            <person name="Tracey A."/>
            <person name="Sims Y."/>
            <person name="Jarvis E.D."/>
        </authorList>
    </citation>
    <scope>NUCLEOTIDE SEQUENCE [LARGE SCALE GENOMIC DNA]</scope>
</reference>
<keyword evidence="2" id="KW-1185">Reference proteome</keyword>
<evidence type="ECO:0000313" key="2">
    <source>
        <dbReference type="Proteomes" id="UP000314983"/>
    </source>
</evidence>
<dbReference type="AlphaFoldDB" id="A0AAY5F2M1"/>